<evidence type="ECO:0000256" key="2">
    <source>
        <dbReference type="SAM" id="Phobius"/>
    </source>
</evidence>
<sequence>MDNTKTVVLDEVESAVPGEENPATPGAVPAGGVSGAAPAGPEDLPVARRRRWWVWGITALVVGGLAGGAYWGYSAYNATRVRQAYEKVWPVYQEAYLEAGRAVESARGVWETCQADASDLGLECGPGPELAHQREQVDLANAKTRTVKNETRQLEELTDSLAVFAGEWNTQADQWTESIGTARRAWAENVLSGRLGAVLEVAGSGNQLVAAYPDSDETGRIGQIRQSLTDLQTSIGGDVSGMDSKWREQALETIKTGEEELPGLIQALQARHDSEQAAAAAAAAAANQPRTSNVASAGSNRATSQPSVNKETTKSSSSSARSGGNSERKAPAPAPARPPAPAPAPGVSRDQAIEKSYWSNPGDSLGGGWVDTSTGPNLCWILDTKGNAVPCP</sequence>
<dbReference type="AlphaFoldDB" id="A0A7Z8Y7U6"/>
<accession>A0A7Z8Y7U6</accession>
<dbReference type="Proteomes" id="UP000269974">
    <property type="component" value="Unassembled WGS sequence"/>
</dbReference>
<evidence type="ECO:0000256" key="1">
    <source>
        <dbReference type="SAM" id="MobiDB-lite"/>
    </source>
</evidence>
<keyword evidence="2" id="KW-0812">Transmembrane</keyword>
<feature type="region of interest" description="Disordered" evidence="1">
    <location>
        <begin position="1"/>
        <end position="40"/>
    </location>
</feature>
<dbReference type="EMBL" id="UYIO01000001">
    <property type="protein sequence ID" value="VDG75772.1"/>
    <property type="molecule type" value="Genomic_DNA"/>
</dbReference>
<feature type="transmembrane region" description="Helical" evidence="2">
    <location>
        <begin position="52"/>
        <end position="73"/>
    </location>
</feature>
<feature type="compositionally biased region" description="Pro residues" evidence="1">
    <location>
        <begin position="332"/>
        <end position="344"/>
    </location>
</feature>
<comment type="caution">
    <text evidence="3">The sequence shown here is derived from an EMBL/GenBank/DDBJ whole genome shotgun (WGS) entry which is preliminary data.</text>
</comment>
<dbReference type="RefSeq" id="WP_185933710.1">
    <property type="nucleotide sequence ID" value="NZ_UYIO01000001.1"/>
</dbReference>
<keyword evidence="2" id="KW-1133">Transmembrane helix</keyword>
<gene>
    <name evidence="3" type="ORF">NCTC10327_00458</name>
</gene>
<feature type="compositionally biased region" description="Low complexity" evidence="1">
    <location>
        <begin position="22"/>
        <end position="40"/>
    </location>
</feature>
<organism evidence="3 4">
    <name type="scientific">Actinobaculum suis</name>
    <dbReference type="NCBI Taxonomy" id="1657"/>
    <lineage>
        <taxon>Bacteria</taxon>
        <taxon>Bacillati</taxon>
        <taxon>Actinomycetota</taxon>
        <taxon>Actinomycetes</taxon>
        <taxon>Actinomycetales</taxon>
        <taxon>Actinomycetaceae</taxon>
        <taxon>Actinobaculum</taxon>
    </lineage>
</organism>
<evidence type="ECO:0000313" key="4">
    <source>
        <dbReference type="Proteomes" id="UP000269974"/>
    </source>
</evidence>
<proteinExistence type="predicted"/>
<feature type="compositionally biased region" description="Low complexity" evidence="1">
    <location>
        <begin position="307"/>
        <end position="325"/>
    </location>
</feature>
<feature type="region of interest" description="Disordered" evidence="1">
    <location>
        <begin position="279"/>
        <end position="375"/>
    </location>
</feature>
<reference evidence="3 4" key="1">
    <citation type="submission" date="2018-11" db="EMBL/GenBank/DDBJ databases">
        <authorList>
            <consortium name="Pathogen Informatics"/>
        </authorList>
    </citation>
    <scope>NUCLEOTIDE SEQUENCE [LARGE SCALE GENOMIC DNA]</scope>
    <source>
        <strain evidence="3 4">NCTC10327</strain>
    </source>
</reference>
<keyword evidence="2" id="KW-0472">Membrane</keyword>
<feature type="compositionally biased region" description="Polar residues" evidence="1">
    <location>
        <begin position="288"/>
        <end position="306"/>
    </location>
</feature>
<evidence type="ECO:0000313" key="3">
    <source>
        <dbReference type="EMBL" id="VDG75772.1"/>
    </source>
</evidence>
<name>A0A7Z8Y7U6_9ACTO</name>
<protein>
    <submittedName>
        <fullName evidence="3">Uncharacterized protein</fullName>
    </submittedName>
</protein>